<protein>
    <recommendedName>
        <fullName evidence="4">Sulfotransferase domain-containing protein</fullName>
    </recommendedName>
</protein>
<dbReference type="InterPro" id="IPR037359">
    <property type="entry name" value="NST/OST"/>
</dbReference>
<dbReference type="RefSeq" id="WP_179532499.1">
    <property type="nucleotide sequence ID" value="NZ_BAAAPP010000019.1"/>
</dbReference>
<dbReference type="Pfam" id="PF13469">
    <property type="entry name" value="Sulfotransfer_3"/>
    <property type="match status" value="1"/>
</dbReference>
<keyword evidence="1" id="KW-0808">Transferase</keyword>
<comment type="caution">
    <text evidence="2">The sequence shown here is derived from an EMBL/GenBank/DDBJ whole genome shotgun (WGS) entry which is preliminary data.</text>
</comment>
<evidence type="ECO:0000313" key="2">
    <source>
        <dbReference type="EMBL" id="NYI11871.1"/>
    </source>
</evidence>
<evidence type="ECO:0008006" key="4">
    <source>
        <dbReference type="Google" id="ProtNLM"/>
    </source>
</evidence>
<organism evidence="2 3">
    <name type="scientific">Nocardioides marinus</name>
    <dbReference type="NCBI Taxonomy" id="374514"/>
    <lineage>
        <taxon>Bacteria</taxon>
        <taxon>Bacillati</taxon>
        <taxon>Actinomycetota</taxon>
        <taxon>Actinomycetes</taxon>
        <taxon>Propionibacteriales</taxon>
        <taxon>Nocardioidaceae</taxon>
        <taxon>Nocardioides</taxon>
    </lineage>
</organism>
<dbReference type="GO" id="GO:0008146">
    <property type="term" value="F:sulfotransferase activity"/>
    <property type="evidence" value="ECO:0007669"/>
    <property type="project" value="InterPro"/>
</dbReference>
<sequence length="301" mass="33628">MTADVTAEAESFLPVSIILGGVQKGASGTLHALLVRHRHVARHGVKERHFFDDDSRDWSTPDYSDYGTVPRADQQGLARRAIDSTPSYLFWPGAMERIAAYDAHLAATGGPQVQVVLCFRDPIERAFSQWTMLTDKLAGKRDYPSFGELIRMRTPGVSEVPEGWSKRDARQYSVVARGLYGVQLRRALEHLPRERMLLMRFDDVVGDPAGALDTMTDFLGLHRFGRDIDPRPRNSHDRRLDAAPPTGEDLRLLADTYADDLATFTRLSGLDTSTWSTARILRDDLDPAELAERLALKAGLI</sequence>
<proteinExistence type="predicted"/>
<reference evidence="2 3" key="1">
    <citation type="submission" date="2020-07" db="EMBL/GenBank/DDBJ databases">
        <title>Sequencing the genomes of 1000 actinobacteria strains.</title>
        <authorList>
            <person name="Klenk H.-P."/>
        </authorList>
    </citation>
    <scope>NUCLEOTIDE SEQUENCE [LARGE SCALE GENOMIC DNA]</scope>
    <source>
        <strain evidence="2 3">DSM 18248</strain>
    </source>
</reference>
<name>A0A7Y9YGN1_9ACTN</name>
<dbReference type="Proteomes" id="UP000537326">
    <property type="component" value="Unassembled WGS sequence"/>
</dbReference>
<dbReference type="PANTHER" id="PTHR10605:SF56">
    <property type="entry name" value="BIFUNCTIONAL HEPARAN SULFATE N-DEACETYLASE_N-SULFOTRANSFERASE"/>
    <property type="match status" value="1"/>
</dbReference>
<dbReference type="Gene3D" id="3.40.50.300">
    <property type="entry name" value="P-loop containing nucleotide triphosphate hydrolases"/>
    <property type="match status" value="1"/>
</dbReference>
<accession>A0A7Y9YGN1</accession>
<dbReference type="SUPFAM" id="SSF52540">
    <property type="entry name" value="P-loop containing nucleoside triphosphate hydrolases"/>
    <property type="match status" value="1"/>
</dbReference>
<evidence type="ECO:0000256" key="1">
    <source>
        <dbReference type="ARBA" id="ARBA00022679"/>
    </source>
</evidence>
<dbReference type="PANTHER" id="PTHR10605">
    <property type="entry name" value="HEPARAN SULFATE SULFOTRANSFERASE"/>
    <property type="match status" value="1"/>
</dbReference>
<dbReference type="AlphaFoldDB" id="A0A7Y9YGN1"/>
<dbReference type="InterPro" id="IPR027417">
    <property type="entry name" value="P-loop_NTPase"/>
</dbReference>
<evidence type="ECO:0000313" key="3">
    <source>
        <dbReference type="Proteomes" id="UP000537326"/>
    </source>
</evidence>
<keyword evidence="3" id="KW-1185">Reference proteome</keyword>
<gene>
    <name evidence="2" type="ORF">BKA05_003386</name>
</gene>
<dbReference type="EMBL" id="JACBZI010000001">
    <property type="protein sequence ID" value="NYI11871.1"/>
    <property type="molecule type" value="Genomic_DNA"/>
</dbReference>